<dbReference type="AlphaFoldDB" id="A0A9P9KDC3"/>
<dbReference type="EMBL" id="JAGTJS010000011">
    <property type="protein sequence ID" value="KAH7253200.1"/>
    <property type="molecule type" value="Genomic_DNA"/>
</dbReference>
<feature type="compositionally biased region" description="Basic residues" evidence="1">
    <location>
        <begin position="85"/>
        <end position="94"/>
    </location>
</feature>
<evidence type="ECO:0000313" key="2">
    <source>
        <dbReference type="EMBL" id="KAH7253200.1"/>
    </source>
</evidence>
<feature type="compositionally biased region" description="Pro residues" evidence="1">
    <location>
        <begin position="107"/>
        <end position="127"/>
    </location>
</feature>
<accession>A0A9P9KDC3</accession>
<sequence length="127" mass="14347">MSSRIFGPKTVTFELPASEASCKSCIEEGLRTQVLQYQISYVRKRDSYVIITTGDPEQLKAEILKFIAEEESNCPEPQSQPKEARRQKRARRQKPQAQPRTRRESSPLPPPPPPPPPTPQPSAVPKK</sequence>
<dbReference type="OrthoDB" id="5098953at2759"/>
<protein>
    <recommendedName>
        <fullName evidence="4">HMA domain-containing protein</fullName>
    </recommendedName>
</protein>
<comment type="caution">
    <text evidence="2">The sequence shown here is derived from an EMBL/GenBank/DDBJ whole genome shotgun (WGS) entry which is preliminary data.</text>
</comment>
<reference evidence="2" key="1">
    <citation type="journal article" date="2021" name="Nat. Commun.">
        <title>Genetic determinants of endophytism in the Arabidopsis root mycobiome.</title>
        <authorList>
            <person name="Mesny F."/>
            <person name="Miyauchi S."/>
            <person name="Thiergart T."/>
            <person name="Pickel B."/>
            <person name="Atanasova L."/>
            <person name="Karlsson M."/>
            <person name="Huettel B."/>
            <person name="Barry K.W."/>
            <person name="Haridas S."/>
            <person name="Chen C."/>
            <person name="Bauer D."/>
            <person name="Andreopoulos W."/>
            <person name="Pangilinan J."/>
            <person name="LaButti K."/>
            <person name="Riley R."/>
            <person name="Lipzen A."/>
            <person name="Clum A."/>
            <person name="Drula E."/>
            <person name="Henrissat B."/>
            <person name="Kohler A."/>
            <person name="Grigoriev I.V."/>
            <person name="Martin F.M."/>
            <person name="Hacquard S."/>
        </authorList>
    </citation>
    <scope>NUCLEOTIDE SEQUENCE</scope>
    <source>
        <strain evidence="2">FSSC 5 MPI-SDFR-AT-0091</strain>
    </source>
</reference>
<organism evidence="2 3">
    <name type="scientific">Fusarium solani</name>
    <name type="common">Filamentous fungus</name>
    <dbReference type="NCBI Taxonomy" id="169388"/>
    <lineage>
        <taxon>Eukaryota</taxon>
        <taxon>Fungi</taxon>
        <taxon>Dikarya</taxon>
        <taxon>Ascomycota</taxon>
        <taxon>Pezizomycotina</taxon>
        <taxon>Sordariomycetes</taxon>
        <taxon>Hypocreomycetidae</taxon>
        <taxon>Hypocreales</taxon>
        <taxon>Nectriaceae</taxon>
        <taxon>Fusarium</taxon>
        <taxon>Fusarium solani species complex</taxon>
    </lineage>
</organism>
<evidence type="ECO:0000313" key="3">
    <source>
        <dbReference type="Proteomes" id="UP000736672"/>
    </source>
</evidence>
<feature type="region of interest" description="Disordered" evidence="1">
    <location>
        <begin position="69"/>
        <end position="127"/>
    </location>
</feature>
<gene>
    <name evidence="2" type="ORF">B0J15DRAFT_467035</name>
</gene>
<dbReference type="Proteomes" id="UP000736672">
    <property type="component" value="Unassembled WGS sequence"/>
</dbReference>
<keyword evidence="3" id="KW-1185">Reference proteome</keyword>
<evidence type="ECO:0000256" key="1">
    <source>
        <dbReference type="SAM" id="MobiDB-lite"/>
    </source>
</evidence>
<proteinExistence type="predicted"/>
<evidence type="ECO:0008006" key="4">
    <source>
        <dbReference type="Google" id="ProtNLM"/>
    </source>
</evidence>
<name>A0A9P9KDC3_FUSSL</name>